<evidence type="ECO:0000313" key="2">
    <source>
        <dbReference type="Proteomes" id="UP001075225"/>
    </source>
</evidence>
<dbReference type="EMBL" id="JAPXGO010000006">
    <property type="protein sequence ID" value="MCZ6160248.1"/>
    <property type="molecule type" value="Genomic_DNA"/>
</dbReference>
<dbReference type="Proteomes" id="UP001075225">
    <property type="component" value="Unassembled WGS sequence"/>
</dbReference>
<protein>
    <submittedName>
        <fullName evidence="1">Uncharacterized protein</fullName>
    </submittedName>
</protein>
<dbReference type="AlphaFoldDB" id="A0A9Q4KII3"/>
<dbReference type="RefSeq" id="WP_269484938.1">
    <property type="nucleotide sequence ID" value="NZ_JAPXGO010000006.1"/>
</dbReference>
<evidence type="ECO:0000313" key="1">
    <source>
        <dbReference type="EMBL" id="MCZ6160248.1"/>
    </source>
</evidence>
<accession>A0A9Q4KII3</accession>
<name>A0A9Q4KII3_9BACT</name>
<gene>
    <name evidence="1" type="ORF">O6B32_07110</name>
</gene>
<reference evidence="1" key="1">
    <citation type="submission" date="2022-12" db="EMBL/GenBank/DDBJ databases">
        <title>Species Delineation and Comparative Genomics within the Campylobacter ureolyticus Complex.</title>
        <authorList>
            <person name="Maki J."/>
            <person name="Howard M."/>
            <person name="Connelly S."/>
            <person name="Hardy D.J."/>
            <person name="Cameron A."/>
        </authorList>
    </citation>
    <scope>NUCLEOTIDE SEQUENCE</scope>
    <source>
        <strain evidence="1">URMC_787</strain>
    </source>
</reference>
<proteinExistence type="predicted"/>
<comment type="caution">
    <text evidence="1">The sequence shown here is derived from an EMBL/GenBank/DDBJ whole genome shotgun (WGS) entry which is preliminary data.</text>
</comment>
<organism evidence="1 2">
    <name type="scientific">Campylobacter ureolyticus</name>
    <dbReference type="NCBI Taxonomy" id="827"/>
    <lineage>
        <taxon>Bacteria</taxon>
        <taxon>Pseudomonadati</taxon>
        <taxon>Campylobacterota</taxon>
        <taxon>Epsilonproteobacteria</taxon>
        <taxon>Campylobacterales</taxon>
        <taxon>Campylobacteraceae</taxon>
        <taxon>Campylobacter</taxon>
    </lineage>
</organism>
<sequence>MQGYVYTKDNNRTKEAVVVDKNSGKTIALSSFSDGTISEVIKTVAEIAKGVARELLLVKYFNNLKVSL</sequence>